<feature type="region of interest" description="Disordered" evidence="1">
    <location>
        <begin position="595"/>
        <end position="621"/>
    </location>
</feature>
<protein>
    <recommendedName>
        <fullName evidence="4">ANK_REP_REGION domain-containing protein</fullName>
    </recommendedName>
</protein>
<dbReference type="EMBL" id="CAUYUJ010014369">
    <property type="protein sequence ID" value="CAK0840310.1"/>
    <property type="molecule type" value="Genomic_DNA"/>
</dbReference>
<feature type="compositionally biased region" description="Basic and acidic residues" evidence="1">
    <location>
        <begin position="333"/>
        <end position="348"/>
    </location>
</feature>
<feature type="region of interest" description="Disordered" evidence="1">
    <location>
        <begin position="307"/>
        <end position="358"/>
    </location>
</feature>
<evidence type="ECO:0008006" key="4">
    <source>
        <dbReference type="Google" id="ProtNLM"/>
    </source>
</evidence>
<reference evidence="2" key="1">
    <citation type="submission" date="2023-10" db="EMBL/GenBank/DDBJ databases">
        <authorList>
            <person name="Chen Y."/>
            <person name="Shah S."/>
            <person name="Dougan E. K."/>
            <person name="Thang M."/>
            <person name="Chan C."/>
        </authorList>
    </citation>
    <scope>NUCLEOTIDE SEQUENCE [LARGE SCALE GENOMIC DNA]</scope>
</reference>
<dbReference type="InterPro" id="IPR036770">
    <property type="entry name" value="Ankyrin_rpt-contain_sf"/>
</dbReference>
<evidence type="ECO:0000313" key="3">
    <source>
        <dbReference type="Proteomes" id="UP001189429"/>
    </source>
</evidence>
<accession>A0ABN9T5I6</accession>
<comment type="caution">
    <text evidence="2">The sequence shown here is derived from an EMBL/GenBank/DDBJ whole genome shotgun (WGS) entry which is preliminary data.</text>
</comment>
<evidence type="ECO:0000256" key="1">
    <source>
        <dbReference type="SAM" id="MobiDB-lite"/>
    </source>
</evidence>
<dbReference type="SUPFAM" id="SSF48403">
    <property type="entry name" value="Ankyrin repeat"/>
    <property type="match status" value="1"/>
</dbReference>
<feature type="region of interest" description="Disordered" evidence="1">
    <location>
        <begin position="248"/>
        <end position="273"/>
    </location>
</feature>
<keyword evidence="3" id="KW-1185">Reference proteome</keyword>
<name>A0ABN9T5I6_9DINO</name>
<feature type="region of interest" description="Disordered" evidence="1">
    <location>
        <begin position="450"/>
        <end position="516"/>
    </location>
</feature>
<evidence type="ECO:0000313" key="2">
    <source>
        <dbReference type="EMBL" id="CAK0840310.1"/>
    </source>
</evidence>
<organism evidence="2 3">
    <name type="scientific">Prorocentrum cordatum</name>
    <dbReference type="NCBI Taxonomy" id="2364126"/>
    <lineage>
        <taxon>Eukaryota</taxon>
        <taxon>Sar</taxon>
        <taxon>Alveolata</taxon>
        <taxon>Dinophyceae</taxon>
        <taxon>Prorocentrales</taxon>
        <taxon>Prorocentraceae</taxon>
        <taxon>Prorocentrum</taxon>
    </lineage>
</organism>
<feature type="compositionally biased region" description="Low complexity" evidence="1">
    <location>
        <begin position="457"/>
        <end position="468"/>
    </location>
</feature>
<sequence length="621" mass="62782">MIGREATKLVALRAAPGGSSQLAPAAPAGGVHAAAEQGNVWWLECCGASRGCQAQLNDGDLREDTPLHRCARSGQAVACRTLLRLRADPARRNRWGLLPEHLAAHGGHGGVSALLRGARRAAGAAACSPDQRAGVGGGSRGIEPYAAEAAQLVSRHPDGLGLFDGSALEALGGRLRTAEVLRHATNLAAGRELLGPRALASAAPAPAPPSSVAGLLRGRREEDEDAAFRLAAVLSAQGLELERVPERLAPGQASPPADGSEPPRWWQSPTRDARETQTCGLLVFEPAGQVTPDALGHWVALRFEPQPPARGAADRGGAEPAAGGGGALPESAGDERGERPAREPRAREAAPGGAHAEVPAAGPAVEQPARPGGAAGIDEPVEALAAEPPREAAPFLRLDPLRGPFRLTCGEARELLVRYKAGCPDGGPQAPPRRARGAGGMVKILGEIVPDNDPRAKQAAAPGAAPRGSGQGFANRPAGIHSSPGGSGGGGAAAAPGGARAQGAGAPPAGAQPSEDLLTGDLARALGIHGRTQKADVPLVYLLVGGILAALWATGQQGVVRMMVVGAFLYLIFQKYQQAKASGNGVSLATMFGGGPGGGDGSGESDNSSSGHVIKRGPHQS</sequence>
<dbReference type="Proteomes" id="UP001189429">
    <property type="component" value="Unassembled WGS sequence"/>
</dbReference>
<proteinExistence type="predicted"/>
<dbReference type="Gene3D" id="1.25.40.20">
    <property type="entry name" value="Ankyrin repeat-containing domain"/>
    <property type="match status" value="1"/>
</dbReference>
<gene>
    <name evidence="2" type="ORF">PCOR1329_LOCUS35780</name>
</gene>
<feature type="compositionally biased region" description="Low complexity" evidence="1">
    <location>
        <begin position="493"/>
        <end position="514"/>
    </location>
</feature>